<sequence>ASSLEKKPLGRSLTQPQGTEQYKYVTVESIFRCVFYDEG</sequence>
<dbReference type="Proteomes" id="UP000887013">
    <property type="component" value="Unassembled WGS sequence"/>
</dbReference>
<organism evidence="1 2">
    <name type="scientific">Nephila pilipes</name>
    <name type="common">Giant wood spider</name>
    <name type="synonym">Nephila maculata</name>
    <dbReference type="NCBI Taxonomy" id="299642"/>
    <lineage>
        <taxon>Eukaryota</taxon>
        <taxon>Metazoa</taxon>
        <taxon>Ecdysozoa</taxon>
        <taxon>Arthropoda</taxon>
        <taxon>Chelicerata</taxon>
        <taxon>Arachnida</taxon>
        <taxon>Araneae</taxon>
        <taxon>Araneomorphae</taxon>
        <taxon>Entelegynae</taxon>
        <taxon>Araneoidea</taxon>
        <taxon>Nephilidae</taxon>
        <taxon>Nephila</taxon>
    </lineage>
</organism>
<gene>
    <name evidence="1" type="ORF">NPIL_640011</name>
</gene>
<accession>A0A8X6Q9I1</accession>
<keyword evidence="2" id="KW-1185">Reference proteome</keyword>
<dbReference type="AlphaFoldDB" id="A0A8X6Q9I1"/>
<dbReference type="EMBL" id="BMAW01078860">
    <property type="protein sequence ID" value="GFU12812.1"/>
    <property type="molecule type" value="Genomic_DNA"/>
</dbReference>
<reference evidence="1" key="1">
    <citation type="submission" date="2020-08" db="EMBL/GenBank/DDBJ databases">
        <title>Multicomponent nature underlies the extraordinary mechanical properties of spider dragline silk.</title>
        <authorList>
            <person name="Kono N."/>
            <person name="Nakamura H."/>
            <person name="Mori M."/>
            <person name="Yoshida Y."/>
            <person name="Ohtoshi R."/>
            <person name="Malay A.D."/>
            <person name="Moran D.A.P."/>
            <person name="Tomita M."/>
            <person name="Numata K."/>
            <person name="Arakawa K."/>
        </authorList>
    </citation>
    <scope>NUCLEOTIDE SEQUENCE</scope>
</reference>
<comment type="caution">
    <text evidence="1">The sequence shown here is derived from an EMBL/GenBank/DDBJ whole genome shotgun (WGS) entry which is preliminary data.</text>
</comment>
<evidence type="ECO:0000313" key="1">
    <source>
        <dbReference type="EMBL" id="GFU12812.1"/>
    </source>
</evidence>
<name>A0A8X6Q9I1_NEPPI</name>
<protein>
    <submittedName>
        <fullName evidence="1">Uncharacterized protein</fullName>
    </submittedName>
</protein>
<evidence type="ECO:0000313" key="2">
    <source>
        <dbReference type="Proteomes" id="UP000887013"/>
    </source>
</evidence>
<feature type="non-terminal residue" evidence="1">
    <location>
        <position position="1"/>
    </location>
</feature>
<proteinExistence type="predicted"/>